<dbReference type="EMBL" id="JAUQTB010000007">
    <property type="protein sequence ID" value="MDO7907496.1"/>
    <property type="molecule type" value="Genomic_DNA"/>
</dbReference>
<evidence type="ECO:0000256" key="1">
    <source>
        <dbReference type="ARBA" id="ARBA00009104"/>
    </source>
</evidence>
<dbReference type="InterPro" id="IPR010488">
    <property type="entry name" value="Zeta_toxin_domain"/>
</dbReference>
<feature type="domain" description="Zeta toxin" evidence="7">
    <location>
        <begin position="4"/>
        <end position="125"/>
    </location>
</feature>
<dbReference type="PANTHER" id="PTHR39206:SF1">
    <property type="entry name" value="SLL8004 PROTEIN"/>
    <property type="match status" value="1"/>
</dbReference>
<comment type="similarity">
    <text evidence="1">Belongs to the zeta toxin family.</text>
</comment>
<keyword evidence="9" id="KW-1185">Reference proteome</keyword>
<keyword evidence="3" id="KW-0547">Nucleotide-binding</keyword>
<evidence type="ECO:0000313" key="9">
    <source>
        <dbReference type="Proteomes" id="UP001240171"/>
    </source>
</evidence>
<dbReference type="SUPFAM" id="SSF52540">
    <property type="entry name" value="P-loop containing nucleoside triphosphate hydrolases"/>
    <property type="match status" value="1"/>
</dbReference>
<dbReference type="PANTHER" id="PTHR39206">
    <property type="entry name" value="SLL8004 PROTEIN"/>
    <property type="match status" value="1"/>
</dbReference>
<dbReference type="RefSeq" id="WP_305024704.1">
    <property type="nucleotide sequence ID" value="NZ_JAUQTB010000007.1"/>
</dbReference>
<dbReference type="InterPro" id="IPR027417">
    <property type="entry name" value="P-loop_NTPase"/>
</dbReference>
<evidence type="ECO:0000256" key="2">
    <source>
        <dbReference type="ARBA" id="ARBA00011963"/>
    </source>
</evidence>
<evidence type="ECO:0000259" key="7">
    <source>
        <dbReference type="Pfam" id="PF06414"/>
    </source>
</evidence>
<dbReference type="Gene3D" id="3.40.50.300">
    <property type="entry name" value="P-loop containing nucleotide triphosphate hydrolases"/>
    <property type="match status" value="1"/>
</dbReference>
<evidence type="ECO:0000256" key="5">
    <source>
        <dbReference type="ARBA" id="ARBA00032897"/>
    </source>
</evidence>
<dbReference type="EC" id="2.7.1.176" evidence="2"/>
<name>A0ABT9CIJ6_9BACL</name>
<dbReference type="Proteomes" id="UP001240171">
    <property type="component" value="Unassembled WGS sequence"/>
</dbReference>
<evidence type="ECO:0000256" key="4">
    <source>
        <dbReference type="ARBA" id="ARBA00022840"/>
    </source>
</evidence>
<reference evidence="8 9" key="1">
    <citation type="submission" date="2023-07" db="EMBL/GenBank/DDBJ databases">
        <title>Paenibacillus sp. JX-17 nov. isolated from soil.</title>
        <authorList>
            <person name="Wan Y."/>
            <person name="Liu B."/>
        </authorList>
    </citation>
    <scope>NUCLEOTIDE SEQUENCE [LARGE SCALE GENOMIC DNA]</scope>
    <source>
        <strain evidence="8 9">JX-17</strain>
    </source>
</reference>
<proteinExistence type="inferred from homology"/>
<organism evidence="8 9">
    <name type="scientific">Paenibacillus lacisoli</name>
    <dbReference type="NCBI Taxonomy" id="3064525"/>
    <lineage>
        <taxon>Bacteria</taxon>
        <taxon>Bacillati</taxon>
        <taxon>Bacillota</taxon>
        <taxon>Bacilli</taxon>
        <taxon>Bacillales</taxon>
        <taxon>Paenibacillaceae</taxon>
        <taxon>Paenibacillus</taxon>
    </lineage>
</organism>
<protein>
    <recommendedName>
        <fullName evidence="5">UDP-N-acetylglucosamine kinase</fullName>
        <ecNumber evidence="2">2.7.1.176</ecNumber>
    </recommendedName>
    <alternativeName>
        <fullName evidence="5">UDP-N-acetylglucosamine kinase</fullName>
    </alternativeName>
</protein>
<sequence length="190" mass="21717">MEASMPELTLFAGCNGAGKSTLIEHFGETFDNLINPDVFARSLNPENPRKADLSAGKLALKAIRECLDKEVNFAVETTLSSDFYLKRMREAKAKSYRVYFYYIGLQDVQMHIDRVRTRVIEGGHHIDSPDILRRYDASLKNLKEALSLSDYGVVMDNSDRMLKTLLVMENGVVTEQSLYRPYWLDQALQR</sequence>
<dbReference type="Pfam" id="PF06414">
    <property type="entry name" value="Zeta_toxin"/>
    <property type="match status" value="1"/>
</dbReference>
<comment type="caution">
    <text evidence="8">The sequence shown here is derived from an EMBL/GenBank/DDBJ whole genome shotgun (WGS) entry which is preliminary data.</text>
</comment>
<accession>A0ABT9CIJ6</accession>
<gene>
    <name evidence="8" type="ORF">Q5741_13880</name>
</gene>
<comment type="catalytic activity">
    <reaction evidence="6">
        <text>UDP-N-acetyl-alpha-D-glucosamine + ATP = UDP-N-acetyl-alpha-D-glucosamine 3'-phosphate + ADP + H(+)</text>
        <dbReference type="Rhea" id="RHEA:32671"/>
        <dbReference type="ChEBI" id="CHEBI:15378"/>
        <dbReference type="ChEBI" id="CHEBI:30616"/>
        <dbReference type="ChEBI" id="CHEBI:57705"/>
        <dbReference type="ChEBI" id="CHEBI:64353"/>
        <dbReference type="ChEBI" id="CHEBI:456216"/>
        <dbReference type="EC" id="2.7.1.176"/>
    </reaction>
</comment>
<evidence type="ECO:0000256" key="6">
    <source>
        <dbReference type="ARBA" id="ARBA00048178"/>
    </source>
</evidence>
<keyword evidence="4" id="KW-0067">ATP-binding</keyword>
<evidence type="ECO:0000256" key="3">
    <source>
        <dbReference type="ARBA" id="ARBA00022741"/>
    </source>
</evidence>
<evidence type="ECO:0000313" key="8">
    <source>
        <dbReference type="EMBL" id="MDO7907496.1"/>
    </source>
</evidence>